<comment type="caution">
    <text evidence="1">The sequence shown here is derived from an EMBL/GenBank/DDBJ whole genome shotgun (WGS) entry which is preliminary data.</text>
</comment>
<dbReference type="EMBL" id="JACEIB010000006">
    <property type="protein sequence ID" value="MBA2934618.1"/>
    <property type="molecule type" value="Genomic_DNA"/>
</dbReference>
<dbReference type="Proteomes" id="UP000570166">
    <property type="component" value="Unassembled WGS sequence"/>
</dbReference>
<name>A0A838LAV3_9SPHN</name>
<dbReference type="AlphaFoldDB" id="A0A838LAV3"/>
<protein>
    <submittedName>
        <fullName evidence="1">Uncharacterized protein</fullName>
    </submittedName>
</protein>
<evidence type="ECO:0000313" key="2">
    <source>
        <dbReference type="Proteomes" id="UP000570166"/>
    </source>
</evidence>
<keyword evidence="2" id="KW-1185">Reference proteome</keyword>
<sequence length="133" mass="14388">MERAIRTFKLRVSPEGFEVLASCHHRLMTATNTLIPYGATLTAAMEWLAREPSRPSAAIQRSDISELSGSITLFVGAPRWVSAKATEISSLLEKADGWGEKVSMGEVYLLALYAFSRVSAADVASVAEAVVDQ</sequence>
<proteinExistence type="predicted"/>
<reference evidence="1 2" key="1">
    <citation type="submission" date="2020-07" db="EMBL/GenBank/DDBJ databases">
        <authorList>
            <person name="Sun Q."/>
        </authorList>
    </citation>
    <scope>NUCLEOTIDE SEQUENCE [LARGE SCALE GENOMIC DNA]</scope>
    <source>
        <strain evidence="1 2">CGMCC 1.13654</strain>
    </source>
</reference>
<gene>
    <name evidence="1" type="ORF">HZF05_10980</name>
</gene>
<accession>A0A838LAV3</accession>
<organism evidence="1 2">
    <name type="scientific">Sphingomonas chungangi</name>
    <dbReference type="NCBI Taxonomy" id="2683589"/>
    <lineage>
        <taxon>Bacteria</taxon>
        <taxon>Pseudomonadati</taxon>
        <taxon>Pseudomonadota</taxon>
        <taxon>Alphaproteobacteria</taxon>
        <taxon>Sphingomonadales</taxon>
        <taxon>Sphingomonadaceae</taxon>
        <taxon>Sphingomonas</taxon>
    </lineage>
</organism>
<evidence type="ECO:0000313" key="1">
    <source>
        <dbReference type="EMBL" id="MBA2934618.1"/>
    </source>
</evidence>
<dbReference type="RefSeq" id="WP_160366076.1">
    <property type="nucleotide sequence ID" value="NZ_JACEIB010000006.1"/>
</dbReference>